<accession>A0AAD9NLR8</accession>
<feature type="region of interest" description="Disordered" evidence="1">
    <location>
        <begin position="194"/>
        <end position="283"/>
    </location>
</feature>
<proteinExistence type="predicted"/>
<evidence type="ECO:0000313" key="3">
    <source>
        <dbReference type="Proteomes" id="UP001209878"/>
    </source>
</evidence>
<sequence>MRETLYGWYPAARGLYTTTTSDAFADPATLRISTSRGSVTSLSPTVTQLPLRQRPPRANSASQSARKWNQQVTGQRSRASSAVGIRSRPPQLEVRCTSAFSRRPDGARSQVGQRSPSVGERSTGVVHRARFKDSPYLEVWCDAAPVYPIATPPAVDNMHLWPRSKKAWEMRVVETPLFLTDPTEEAAADDDDYVVDEDFTPPPPPAPQESSETLVAPMEDASSTDLEVKLSMPSRPQAPTPPTSCRSKSARPILSTSCVGSPTTRGRPGSAASSMSSDSVGLTEDGSALIDYDTQLQRHTWRMEVPGDPLGLKRPCLPKRLPYTTKIRPPSVAPDAPGVHMENYDTYFMNTIPRHRRTFAIHGEWPSEMLHQKRMEHQNRGGRAFPFRCHNFSFLY</sequence>
<keyword evidence="3" id="KW-1185">Reference proteome</keyword>
<feature type="compositionally biased region" description="Polar residues" evidence="1">
    <location>
        <begin position="36"/>
        <end position="50"/>
    </location>
</feature>
<evidence type="ECO:0000313" key="2">
    <source>
        <dbReference type="EMBL" id="KAK2174937.1"/>
    </source>
</evidence>
<feature type="compositionally biased region" description="Polar residues" evidence="1">
    <location>
        <begin position="59"/>
        <end position="80"/>
    </location>
</feature>
<feature type="compositionally biased region" description="Low complexity" evidence="1">
    <location>
        <begin position="270"/>
        <end position="279"/>
    </location>
</feature>
<dbReference type="Proteomes" id="UP001209878">
    <property type="component" value="Unassembled WGS sequence"/>
</dbReference>
<reference evidence="2" key="1">
    <citation type="journal article" date="2023" name="Mol. Biol. Evol.">
        <title>Third-Generation Sequencing Reveals the Adaptive Role of the Epigenome in Three Deep-Sea Polychaetes.</title>
        <authorList>
            <person name="Perez M."/>
            <person name="Aroh O."/>
            <person name="Sun Y."/>
            <person name="Lan Y."/>
            <person name="Juniper S.K."/>
            <person name="Young C.R."/>
            <person name="Angers B."/>
            <person name="Qian P.Y."/>
        </authorList>
    </citation>
    <scope>NUCLEOTIDE SEQUENCE</scope>
    <source>
        <strain evidence="2">R07B-5</strain>
    </source>
</reference>
<gene>
    <name evidence="2" type="ORF">NP493_765g01013</name>
</gene>
<dbReference type="EMBL" id="JAODUO010000765">
    <property type="protein sequence ID" value="KAK2174937.1"/>
    <property type="molecule type" value="Genomic_DNA"/>
</dbReference>
<evidence type="ECO:0000256" key="1">
    <source>
        <dbReference type="SAM" id="MobiDB-lite"/>
    </source>
</evidence>
<dbReference type="AlphaFoldDB" id="A0AAD9NLR8"/>
<comment type="caution">
    <text evidence="2">The sequence shown here is derived from an EMBL/GenBank/DDBJ whole genome shotgun (WGS) entry which is preliminary data.</text>
</comment>
<feature type="region of interest" description="Disordered" evidence="1">
    <location>
        <begin position="36"/>
        <end position="88"/>
    </location>
</feature>
<feature type="compositionally biased region" description="Polar residues" evidence="1">
    <location>
        <begin position="254"/>
        <end position="264"/>
    </location>
</feature>
<organism evidence="2 3">
    <name type="scientific">Ridgeia piscesae</name>
    <name type="common">Tubeworm</name>
    <dbReference type="NCBI Taxonomy" id="27915"/>
    <lineage>
        <taxon>Eukaryota</taxon>
        <taxon>Metazoa</taxon>
        <taxon>Spiralia</taxon>
        <taxon>Lophotrochozoa</taxon>
        <taxon>Annelida</taxon>
        <taxon>Polychaeta</taxon>
        <taxon>Sedentaria</taxon>
        <taxon>Canalipalpata</taxon>
        <taxon>Sabellida</taxon>
        <taxon>Siboglinidae</taxon>
        <taxon>Ridgeia</taxon>
    </lineage>
</organism>
<name>A0AAD9NLR8_RIDPI</name>
<feature type="region of interest" description="Disordered" evidence="1">
    <location>
        <begin position="100"/>
        <end position="125"/>
    </location>
</feature>
<protein>
    <submittedName>
        <fullName evidence="2">Uncharacterized protein</fullName>
    </submittedName>
</protein>